<proteinExistence type="predicted"/>
<keyword evidence="2" id="KW-1185">Reference proteome</keyword>
<evidence type="ECO:0000313" key="1">
    <source>
        <dbReference type="EMBL" id="CAD6999418.1"/>
    </source>
</evidence>
<sequence length="75" mass="8597">RSKVPNIITIHTVPQLCSDALQTGCTDCNLQHQHGEVKNGQYDKLEEMPRQIYCEQEGILVHTATHRRIYANIHT</sequence>
<protein>
    <submittedName>
        <fullName evidence="1">(Mediterranean fruit fly) hypothetical protein</fullName>
    </submittedName>
</protein>
<gene>
    <name evidence="1" type="ORF">CCAP1982_LOCUS7944</name>
</gene>
<feature type="non-terminal residue" evidence="1">
    <location>
        <position position="1"/>
    </location>
</feature>
<reference evidence="1" key="1">
    <citation type="submission" date="2020-11" db="EMBL/GenBank/DDBJ databases">
        <authorList>
            <person name="Whitehead M."/>
        </authorList>
    </citation>
    <scope>NUCLEOTIDE SEQUENCE</scope>
    <source>
        <strain evidence="1">EGII</strain>
    </source>
</reference>
<dbReference type="AlphaFoldDB" id="A0A811UM63"/>
<evidence type="ECO:0000313" key="2">
    <source>
        <dbReference type="Proteomes" id="UP000606786"/>
    </source>
</evidence>
<accession>A0A811UM63</accession>
<name>A0A811UM63_CERCA</name>
<comment type="caution">
    <text evidence="1">The sequence shown here is derived from an EMBL/GenBank/DDBJ whole genome shotgun (WGS) entry which is preliminary data.</text>
</comment>
<dbReference type="EMBL" id="CAJHJT010000012">
    <property type="protein sequence ID" value="CAD6999418.1"/>
    <property type="molecule type" value="Genomic_DNA"/>
</dbReference>
<dbReference type="Proteomes" id="UP000606786">
    <property type="component" value="Unassembled WGS sequence"/>
</dbReference>
<organism evidence="1 2">
    <name type="scientific">Ceratitis capitata</name>
    <name type="common">Mediterranean fruit fly</name>
    <name type="synonym">Tephritis capitata</name>
    <dbReference type="NCBI Taxonomy" id="7213"/>
    <lineage>
        <taxon>Eukaryota</taxon>
        <taxon>Metazoa</taxon>
        <taxon>Ecdysozoa</taxon>
        <taxon>Arthropoda</taxon>
        <taxon>Hexapoda</taxon>
        <taxon>Insecta</taxon>
        <taxon>Pterygota</taxon>
        <taxon>Neoptera</taxon>
        <taxon>Endopterygota</taxon>
        <taxon>Diptera</taxon>
        <taxon>Brachycera</taxon>
        <taxon>Muscomorpha</taxon>
        <taxon>Tephritoidea</taxon>
        <taxon>Tephritidae</taxon>
        <taxon>Ceratitis</taxon>
        <taxon>Ceratitis</taxon>
    </lineage>
</organism>